<accession>A0AAF0UQT8</accession>
<name>A0AAF0UQT8_SOLVR</name>
<organism evidence="2 3">
    <name type="scientific">Solanum verrucosum</name>
    <dbReference type="NCBI Taxonomy" id="315347"/>
    <lineage>
        <taxon>Eukaryota</taxon>
        <taxon>Viridiplantae</taxon>
        <taxon>Streptophyta</taxon>
        <taxon>Embryophyta</taxon>
        <taxon>Tracheophyta</taxon>
        <taxon>Spermatophyta</taxon>
        <taxon>Magnoliopsida</taxon>
        <taxon>eudicotyledons</taxon>
        <taxon>Gunneridae</taxon>
        <taxon>Pentapetalae</taxon>
        <taxon>asterids</taxon>
        <taxon>lamiids</taxon>
        <taxon>Solanales</taxon>
        <taxon>Solanaceae</taxon>
        <taxon>Solanoideae</taxon>
        <taxon>Solaneae</taxon>
        <taxon>Solanum</taxon>
    </lineage>
</organism>
<dbReference type="AlphaFoldDB" id="A0AAF0UQT8"/>
<gene>
    <name evidence="2" type="ORF">MTR67_044197</name>
</gene>
<dbReference type="EMBL" id="CP133621">
    <property type="protein sequence ID" value="WMV50812.1"/>
    <property type="molecule type" value="Genomic_DNA"/>
</dbReference>
<evidence type="ECO:0000313" key="3">
    <source>
        <dbReference type="Proteomes" id="UP001234989"/>
    </source>
</evidence>
<dbReference type="Proteomes" id="UP001234989">
    <property type="component" value="Chromosome 10"/>
</dbReference>
<evidence type="ECO:0000313" key="2">
    <source>
        <dbReference type="EMBL" id="WMV50812.1"/>
    </source>
</evidence>
<evidence type="ECO:0000259" key="1">
    <source>
        <dbReference type="Pfam" id="PF03732"/>
    </source>
</evidence>
<reference evidence="2" key="1">
    <citation type="submission" date="2023-08" db="EMBL/GenBank/DDBJ databases">
        <title>A de novo genome assembly of Solanum verrucosum Schlechtendal, a Mexican diploid species geographically isolated from the other diploid A-genome species in potato relatives.</title>
        <authorList>
            <person name="Hosaka K."/>
        </authorList>
    </citation>
    <scope>NUCLEOTIDE SEQUENCE</scope>
    <source>
        <tissue evidence="2">Young leaves</tissue>
    </source>
</reference>
<dbReference type="InterPro" id="IPR005162">
    <property type="entry name" value="Retrotrans_gag_dom"/>
</dbReference>
<proteinExistence type="predicted"/>
<protein>
    <recommendedName>
        <fullName evidence="1">Retrotransposon gag domain-containing protein</fullName>
    </recommendedName>
</protein>
<feature type="domain" description="Retrotransposon gag" evidence="1">
    <location>
        <begin position="295"/>
        <end position="344"/>
    </location>
</feature>
<sequence>MPVLWSIFVTRPKGVARRRLGMREATVTPAQGFDILSLANIPSPLFKHQMVVGAKPVRVWAVRDCPQHSRITPAPQAAPPSLPAPLARCRGQGQDRRGGVQGVRGVPACFCNCDSETRASTWHFGLVLSTSFVLASLVALETQFVVVHFWNWHSRCHHDSRNRVVSRWYQIPSVFIIGSLKSHLCHCFVGWLCNTSEILAAALAHEREEDPEPVVDPPGPHIPDKPVGLGPAQPPPRLVFTPDLQAVITQLLGVLGGMQQPPALGNVGAHSHEFLTTSHERLNTFGLVEYRVADFIAYQLDGPVRHWWCTFIQTRLVRSPPESWDEFSKAFLAMFIPRGIRDRLRY</sequence>
<dbReference type="Pfam" id="PF03732">
    <property type="entry name" value="Retrotrans_gag"/>
    <property type="match status" value="1"/>
</dbReference>
<keyword evidence="3" id="KW-1185">Reference proteome</keyword>